<feature type="domain" description="Xylose isomerase-like TIM barrel" evidence="1">
    <location>
        <begin position="127"/>
        <end position="353"/>
    </location>
</feature>
<dbReference type="PROSITE" id="PS51318">
    <property type="entry name" value="TAT"/>
    <property type="match status" value="1"/>
</dbReference>
<dbReference type="Gene3D" id="3.20.20.150">
    <property type="entry name" value="Divalent-metal-dependent TIM barrel enzymes"/>
    <property type="match status" value="1"/>
</dbReference>
<evidence type="ECO:0000259" key="1">
    <source>
        <dbReference type="Pfam" id="PF01261"/>
    </source>
</evidence>
<proteinExistence type="predicted"/>
<dbReference type="Proteomes" id="UP000318081">
    <property type="component" value="Chromosome"/>
</dbReference>
<dbReference type="InterPro" id="IPR013022">
    <property type="entry name" value="Xyl_isomerase-like_TIM-brl"/>
</dbReference>
<evidence type="ECO:0000313" key="3">
    <source>
        <dbReference type="Proteomes" id="UP000318081"/>
    </source>
</evidence>
<dbReference type="InterPro" id="IPR050312">
    <property type="entry name" value="IolE/XylAMocC-like"/>
</dbReference>
<accession>A0ABX5XY69</accession>
<dbReference type="EMBL" id="CP036432">
    <property type="protein sequence ID" value="QDV86241.1"/>
    <property type="molecule type" value="Genomic_DNA"/>
</dbReference>
<sequence>MIFCDEARRESLKSVDKTLHPFHVPHFPRYTPVLTRPKPSDRAAVPPSRRQFIAVAGATCVAACAATGDGVAPATVAAAEPFARSGGARFRVGLAAYSLRNYFSFMKGKRKEPASDGKAIDMVGFLDYCVAQGLEAAELTSYFFPPDADDAYFLELKRQAFLRGVTISGTAIGNNFTQGAGDKMEREIETAIGWIDKAAVMGAPHIRFFAGKGKELDDHPERMNEAVAAMKRCAMRAGERGVFLGIENHGNLRPDQLLPIIHAVDHPWVGINLDTGNFYSDDPYGDLEKCVPFAVNVQVKVNMKKPDGTEYPADMDRIAGILRDSGYQGFVVLEYEDENPYEHIPAALDRMRKALGV</sequence>
<evidence type="ECO:0000313" key="2">
    <source>
        <dbReference type="EMBL" id="QDV86241.1"/>
    </source>
</evidence>
<name>A0ABX5XY69_9BACT</name>
<organism evidence="2 3">
    <name type="scientific">Stieleria magnilauensis</name>
    <dbReference type="NCBI Taxonomy" id="2527963"/>
    <lineage>
        <taxon>Bacteria</taxon>
        <taxon>Pseudomonadati</taxon>
        <taxon>Planctomycetota</taxon>
        <taxon>Planctomycetia</taxon>
        <taxon>Pirellulales</taxon>
        <taxon>Pirellulaceae</taxon>
        <taxon>Stieleria</taxon>
    </lineage>
</organism>
<dbReference type="InterPro" id="IPR036237">
    <property type="entry name" value="Xyl_isomerase-like_sf"/>
</dbReference>
<reference evidence="2 3" key="1">
    <citation type="submission" date="2019-02" db="EMBL/GenBank/DDBJ databases">
        <title>Deep-cultivation of Planctomycetes and their phenomic and genomic characterization uncovers novel biology.</title>
        <authorList>
            <person name="Wiegand S."/>
            <person name="Jogler M."/>
            <person name="Boedeker C."/>
            <person name="Pinto D."/>
            <person name="Vollmers J."/>
            <person name="Rivas-Marin E."/>
            <person name="Kohn T."/>
            <person name="Peeters S.H."/>
            <person name="Heuer A."/>
            <person name="Rast P."/>
            <person name="Oberbeckmann S."/>
            <person name="Bunk B."/>
            <person name="Jeske O."/>
            <person name="Meyerdierks A."/>
            <person name="Storesund J.E."/>
            <person name="Kallscheuer N."/>
            <person name="Luecker S."/>
            <person name="Lage O.M."/>
            <person name="Pohl T."/>
            <person name="Merkel B.J."/>
            <person name="Hornburger P."/>
            <person name="Mueller R.-W."/>
            <person name="Bruemmer F."/>
            <person name="Labrenz M."/>
            <person name="Spormann A.M."/>
            <person name="Op den Camp H."/>
            <person name="Overmann J."/>
            <person name="Amann R."/>
            <person name="Jetten M.S.M."/>
            <person name="Mascher T."/>
            <person name="Medema M.H."/>
            <person name="Devos D.P."/>
            <person name="Kaster A.-K."/>
            <person name="Ovreas L."/>
            <person name="Rohde M."/>
            <person name="Galperin M.Y."/>
            <person name="Jogler C."/>
        </authorList>
    </citation>
    <scope>NUCLEOTIDE SEQUENCE [LARGE SCALE GENOMIC DNA]</scope>
    <source>
        <strain evidence="2 3">TBK1r</strain>
    </source>
</reference>
<dbReference type="SUPFAM" id="SSF51658">
    <property type="entry name" value="Xylose isomerase-like"/>
    <property type="match status" value="1"/>
</dbReference>
<protein>
    <submittedName>
        <fullName evidence="2">Xylose isomerase-like TIM barrel</fullName>
    </submittedName>
</protein>
<dbReference type="InterPro" id="IPR006311">
    <property type="entry name" value="TAT_signal"/>
</dbReference>
<gene>
    <name evidence="2" type="ORF">TBK1r_52600</name>
</gene>
<dbReference type="PANTHER" id="PTHR12110:SF53">
    <property type="entry name" value="BLR5974 PROTEIN"/>
    <property type="match status" value="1"/>
</dbReference>
<dbReference type="PANTHER" id="PTHR12110">
    <property type="entry name" value="HYDROXYPYRUVATE ISOMERASE"/>
    <property type="match status" value="1"/>
</dbReference>
<keyword evidence="3" id="KW-1185">Reference proteome</keyword>
<dbReference type="Pfam" id="PF01261">
    <property type="entry name" value="AP_endonuc_2"/>
    <property type="match status" value="1"/>
</dbReference>